<evidence type="ECO:0000256" key="10">
    <source>
        <dbReference type="ARBA" id="ARBA00022840"/>
    </source>
</evidence>
<dbReference type="HOGENOM" id="CLU_005763_0_0_6"/>
<dbReference type="SUPFAM" id="SSF52172">
    <property type="entry name" value="CheY-like"/>
    <property type="match status" value="2"/>
</dbReference>
<evidence type="ECO:0000259" key="21">
    <source>
        <dbReference type="PROSITE" id="PS50894"/>
    </source>
</evidence>
<keyword evidence="10" id="KW-0067">ATP-binding</keyword>
<dbReference type="Gene3D" id="3.30.450.40">
    <property type="match status" value="1"/>
</dbReference>
<dbReference type="PRINTS" id="PR00344">
    <property type="entry name" value="BCTRLSENSOR"/>
</dbReference>
<feature type="domain" description="HPt" evidence="21">
    <location>
        <begin position="1244"/>
        <end position="1341"/>
    </location>
</feature>
<comment type="subcellular location">
    <subcellularLocation>
        <location evidence="2">Cell membrane</location>
        <topology evidence="2">Multi-pass membrane protein</topology>
    </subcellularLocation>
</comment>
<dbReference type="Pfam" id="PF00072">
    <property type="entry name" value="Response_reg"/>
    <property type="match status" value="2"/>
</dbReference>
<keyword evidence="5 15" id="KW-0597">Phosphoprotein</keyword>
<feature type="domain" description="PAC" evidence="20">
    <location>
        <begin position="589"/>
        <end position="640"/>
    </location>
</feature>
<keyword evidence="9" id="KW-0418">Kinase</keyword>
<gene>
    <name evidence="22" type="ordered locus">Thivi_1215</name>
</gene>
<feature type="domain" description="Response regulatory" evidence="19">
    <location>
        <begin position="912"/>
        <end position="1033"/>
    </location>
</feature>
<dbReference type="GO" id="GO:0005524">
    <property type="term" value="F:ATP binding"/>
    <property type="evidence" value="ECO:0007669"/>
    <property type="project" value="UniProtKB-KW"/>
</dbReference>
<dbReference type="eggNOG" id="COG3706">
    <property type="taxonomic scope" value="Bacteria"/>
</dbReference>
<proteinExistence type="predicted"/>
<evidence type="ECO:0000256" key="14">
    <source>
        <dbReference type="PROSITE-ProRule" id="PRU00110"/>
    </source>
</evidence>
<dbReference type="eggNOG" id="COG0784">
    <property type="taxonomic scope" value="Bacteria"/>
</dbReference>
<dbReference type="SUPFAM" id="SSF55785">
    <property type="entry name" value="PYP-like sensor domain (PAS domain)"/>
    <property type="match status" value="3"/>
</dbReference>
<dbReference type="SMART" id="SM00388">
    <property type="entry name" value="HisKA"/>
    <property type="match status" value="1"/>
</dbReference>
<evidence type="ECO:0000313" key="23">
    <source>
        <dbReference type="Proteomes" id="UP000006062"/>
    </source>
</evidence>
<keyword evidence="7" id="KW-0812">Transmembrane</keyword>
<dbReference type="InterPro" id="IPR029016">
    <property type="entry name" value="GAF-like_dom_sf"/>
</dbReference>
<dbReference type="Proteomes" id="UP000006062">
    <property type="component" value="Chromosome"/>
</dbReference>
<dbReference type="Gene3D" id="1.10.287.130">
    <property type="match status" value="1"/>
</dbReference>
<dbReference type="InterPro" id="IPR001789">
    <property type="entry name" value="Sig_transdc_resp-reg_receiver"/>
</dbReference>
<evidence type="ECO:0000256" key="17">
    <source>
        <dbReference type="SAM" id="MobiDB-lite"/>
    </source>
</evidence>
<dbReference type="Gene3D" id="1.20.120.160">
    <property type="entry name" value="HPT domain"/>
    <property type="match status" value="1"/>
</dbReference>
<evidence type="ECO:0000256" key="5">
    <source>
        <dbReference type="ARBA" id="ARBA00022553"/>
    </source>
</evidence>
<dbReference type="SMART" id="SM00387">
    <property type="entry name" value="HATPase_c"/>
    <property type="match status" value="1"/>
</dbReference>
<dbReference type="Pfam" id="PF00512">
    <property type="entry name" value="HisKA"/>
    <property type="match status" value="1"/>
</dbReference>
<dbReference type="InterPro" id="IPR005467">
    <property type="entry name" value="His_kinase_dom"/>
</dbReference>
<dbReference type="EMBL" id="CP003154">
    <property type="protein sequence ID" value="AFL73238.1"/>
    <property type="molecule type" value="Genomic_DNA"/>
</dbReference>
<dbReference type="Pfam" id="PF01627">
    <property type="entry name" value="Hpt"/>
    <property type="match status" value="1"/>
</dbReference>
<dbReference type="SUPFAM" id="SSF55781">
    <property type="entry name" value="GAF domain-like"/>
    <property type="match status" value="1"/>
</dbReference>
<dbReference type="InterPro" id="IPR008207">
    <property type="entry name" value="Sig_transdc_His_kin_Hpt_dom"/>
</dbReference>
<evidence type="ECO:0000256" key="12">
    <source>
        <dbReference type="ARBA" id="ARBA00023012"/>
    </source>
</evidence>
<keyword evidence="6" id="KW-0808">Transferase</keyword>
<keyword evidence="12" id="KW-0902">Two-component regulatory system</keyword>
<reference evidence="22 23" key="1">
    <citation type="submission" date="2012-06" db="EMBL/GenBank/DDBJ databases">
        <title>Complete sequence of Thiocystis violascens DSM 198.</title>
        <authorList>
            <consortium name="US DOE Joint Genome Institute"/>
            <person name="Lucas S."/>
            <person name="Han J."/>
            <person name="Lapidus A."/>
            <person name="Cheng J.-F."/>
            <person name="Goodwin L."/>
            <person name="Pitluck S."/>
            <person name="Peters L."/>
            <person name="Ovchinnikova G."/>
            <person name="Teshima H."/>
            <person name="Detter J.C."/>
            <person name="Han C."/>
            <person name="Tapia R."/>
            <person name="Land M."/>
            <person name="Hauser L."/>
            <person name="Kyrpides N."/>
            <person name="Ivanova N."/>
            <person name="Pagani I."/>
            <person name="Vogl K."/>
            <person name="Liu Z."/>
            <person name="Frigaard N.-U."/>
            <person name="Bryant D."/>
            <person name="Woyke T."/>
        </authorList>
    </citation>
    <scope>NUCLEOTIDE SEQUENCE [LARGE SCALE GENOMIC DNA]</scope>
    <source>
        <strain evidence="23">ATCC 17096 / DSM 198 / 6111</strain>
    </source>
</reference>
<dbReference type="InterPro" id="IPR001610">
    <property type="entry name" value="PAC"/>
</dbReference>
<dbReference type="InterPro" id="IPR013767">
    <property type="entry name" value="PAS_fold"/>
</dbReference>
<evidence type="ECO:0000259" key="20">
    <source>
        <dbReference type="PROSITE" id="PS50113"/>
    </source>
</evidence>
<keyword evidence="8" id="KW-0547">Nucleotide-binding</keyword>
<keyword evidence="16" id="KW-0175">Coiled coil</keyword>
<dbReference type="SMART" id="SM00091">
    <property type="entry name" value="PAS"/>
    <property type="match status" value="3"/>
</dbReference>
<dbReference type="SMART" id="SM00448">
    <property type="entry name" value="REC"/>
    <property type="match status" value="2"/>
</dbReference>
<feature type="modified residue" description="Phosphohistidine" evidence="14">
    <location>
        <position position="1283"/>
    </location>
</feature>
<comment type="catalytic activity">
    <reaction evidence="1">
        <text>ATP + protein L-histidine = ADP + protein N-phospho-L-histidine.</text>
        <dbReference type="EC" id="2.7.13.3"/>
    </reaction>
</comment>
<feature type="domain" description="Response regulatory" evidence="19">
    <location>
        <begin position="1070"/>
        <end position="1190"/>
    </location>
</feature>
<dbReference type="PROSITE" id="PS50113">
    <property type="entry name" value="PAC"/>
    <property type="match status" value="2"/>
</dbReference>
<dbReference type="CDD" id="cd00130">
    <property type="entry name" value="PAS"/>
    <property type="match status" value="3"/>
</dbReference>
<dbReference type="eggNOG" id="COG2198">
    <property type="taxonomic scope" value="Bacteria"/>
</dbReference>
<dbReference type="Pfam" id="PF02518">
    <property type="entry name" value="HATPase_c"/>
    <property type="match status" value="1"/>
</dbReference>
<dbReference type="CDD" id="cd16922">
    <property type="entry name" value="HATPase_EvgS-ArcB-TorS-like"/>
    <property type="match status" value="1"/>
</dbReference>
<sequence>MISSPKKLLTDASSDHDQIRARAKQALDSGDFECVDKYLSETEIDLAELVQNLRIYQVELELQNAELRVTQTAAERMAARYNTLFSSIPQAVLVVDRHGMILEANHAACRLFDLRQGHRRNHYLPRLVARESETQLDDALKLAHESSASRSSDMRFLTTNGGSFEGELQVARLPLDEDGECQFICSVVDLSERLRQKAIISAAYARSRESEARYRILADYSADWDYWLGPDGRYRYVSPACESICGHAPDIFLADPDVMRRLVHPDDHPLWMAHASEATPACCATPLVKLELRLCRPDGEMRWIEHQCRPVYDGEGTRLGWRGVNRDITQRKQAEIILDLQKRRADALLELPHAAEGRGDAAFMQHSLGLAESLTGSAMGFMHFILDDQETIEFVAWSRATLEAGCPIATGNLHAPIGEAGLWANAVRQGQPVVCNDYAAATDKKTLPDGHLNLQRFISIPVMDAGLTRMIAGVGNKPTNYTALDVESVQLIANATWRIVHQRRAEQALIKSEGRFRNLSSLMSDIAYSCVEVSPNRFTLDWVHGAVASITGHTAEAIIAMGTWRRLVILEDRPLFDRHVSGMVTGEATTCQLRLRRRHGGLTWVEITNQCVLDPDGCRRVYGGVKDISERKQAEQQLEQSAQQMERQNRELDRALAEAEASTQDKSRFLANMSHEIRTPMNGVIGMTRLLLETGLNEEQHRFAEIARTSGESLLALINDILDFSKIEAGKLELDLLSFDPRGTLEDVVELLAFNAQSKELELTYQIDPDVPVSVRGDPRYLRQILVNLAGNAIKFTDHGEVAIHVKAATKTADKVLIRFEIHDSGIGIPEDLRGHLFTAFSQLDNSSTRRFGGTGLGLVISKQLVELMNGAIGVESRAERGSIFWFTAEFELPAVQPVAPLPTYADLKGGKVLVVDDHATNRLLAGTLLRSWGCRIEEANNGAEALEWLHQAARAADPFQAALLDLKMPAMDGLELGNLIKQDPEIRDTRLVLLTSLVARGDAARMQQAGFDGYLTKPLRQQLLHDCLALVMGREVATLRAAPPAIVTRHTLADINRQALGASASSQARILIVDDNLTNQIVATGILKQLGYSRTATASNGLEALEALARDPYELVLMDGQMPDMDGFETARRIRLGEAGTANRDVPIVAMTALVMQGDRERCLEAGMDDYLSKPVQPLELAAAIAAQLAPASAPPSALRAASREPATPRIDRTTAAPTSDQRPPPSQAVFDEADMLYRVMGDRQIAAVVIEQFLSDAPTRVLELKACLGAGDLAEAHFKAHSLGGLAANISAPRLREVASSLEMLEMTADNAGALAQALQLAQRVEDEFSQLRTVLGEWLNQTSA</sequence>
<feature type="modified residue" description="4-aspartylphosphate" evidence="15">
    <location>
        <position position="966"/>
    </location>
</feature>
<evidence type="ECO:0000256" key="16">
    <source>
        <dbReference type="SAM" id="Coils"/>
    </source>
</evidence>
<feature type="domain" description="PAC" evidence="20">
    <location>
        <begin position="288"/>
        <end position="340"/>
    </location>
</feature>
<dbReference type="InterPro" id="IPR000014">
    <property type="entry name" value="PAS"/>
</dbReference>
<dbReference type="InterPro" id="IPR004358">
    <property type="entry name" value="Sig_transdc_His_kin-like_C"/>
</dbReference>
<keyword evidence="11" id="KW-1133">Transmembrane helix</keyword>
<dbReference type="Pfam" id="PF00989">
    <property type="entry name" value="PAS"/>
    <property type="match status" value="1"/>
</dbReference>
<evidence type="ECO:0000256" key="6">
    <source>
        <dbReference type="ARBA" id="ARBA00022679"/>
    </source>
</evidence>
<dbReference type="GO" id="GO:0005886">
    <property type="term" value="C:plasma membrane"/>
    <property type="evidence" value="ECO:0007669"/>
    <property type="project" value="UniProtKB-SubCell"/>
</dbReference>
<feature type="region of interest" description="Disordered" evidence="17">
    <location>
        <begin position="632"/>
        <end position="652"/>
    </location>
</feature>
<feature type="compositionally biased region" description="Low complexity" evidence="17">
    <location>
        <begin position="1197"/>
        <end position="1207"/>
    </location>
</feature>
<dbReference type="EC" id="2.7.13.3" evidence="3"/>
<feature type="compositionally biased region" description="Low complexity" evidence="17">
    <location>
        <begin position="635"/>
        <end position="646"/>
    </location>
</feature>
<dbReference type="SUPFAM" id="SSF55874">
    <property type="entry name" value="ATPase domain of HSP90 chaperone/DNA topoisomerase II/histidine kinase"/>
    <property type="match status" value="1"/>
</dbReference>
<evidence type="ECO:0000256" key="9">
    <source>
        <dbReference type="ARBA" id="ARBA00022777"/>
    </source>
</evidence>
<dbReference type="Pfam" id="PF08447">
    <property type="entry name" value="PAS_3"/>
    <property type="match status" value="2"/>
</dbReference>
<dbReference type="CDD" id="cd17546">
    <property type="entry name" value="REC_hyHK_CKI1_RcsC-like"/>
    <property type="match status" value="2"/>
</dbReference>
<dbReference type="eggNOG" id="COG2205">
    <property type="taxonomic scope" value="Bacteria"/>
</dbReference>
<evidence type="ECO:0000259" key="18">
    <source>
        <dbReference type="PROSITE" id="PS50109"/>
    </source>
</evidence>
<evidence type="ECO:0000256" key="15">
    <source>
        <dbReference type="PROSITE-ProRule" id="PRU00169"/>
    </source>
</evidence>
<dbReference type="FunFam" id="3.30.565.10:FF:000010">
    <property type="entry name" value="Sensor histidine kinase RcsC"/>
    <property type="match status" value="1"/>
</dbReference>
<evidence type="ECO:0000256" key="8">
    <source>
        <dbReference type="ARBA" id="ARBA00022741"/>
    </source>
</evidence>
<dbReference type="Gene3D" id="3.30.450.20">
    <property type="entry name" value="PAS domain"/>
    <property type="match status" value="3"/>
</dbReference>
<feature type="domain" description="Histidine kinase" evidence="18">
    <location>
        <begin position="672"/>
        <end position="893"/>
    </location>
</feature>
<accession>I3Y8C0</accession>
<dbReference type="eggNOG" id="COG2202">
    <property type="taxonomic scope" value="Bacteria"/>
</dbReference>
<dbReference type="PROSITE" id="PS50109">
    <property type="entry name" value="HIS_KIN"/>
    <property type="match status" value="1"/>
</dbReference>
<feature type="region of interest" description="Disordered" evidence="17">
    <location>
        <begin position="1197"/>
        <end position="1229"/>
    </location>
</feature>
<evidence type="ECO:0000256" key="11">
    <source>
        <dbReference type="ARBA" id="ARBA00022989"/>
    </source>
</evidence>
<dbReference type="InterPro" id="IPR003594">
    <property type="entry name" value="HATPase_dom"/>
</dbReference>
<organism evidence="22 23">
    <name type="scientific">Thiocystis violascens (strain ATCC 17096 / DSM 198 / 6111)</name>
    <name type="common">Chromatium violascens</name>
    <dbReference type="NCBI Taxonomy" id="765911"/>
    <lineage>
        <taxon>Bacteria</taxon>
        <taxon>Pseudomonadati</taxon>
        <taxon>Pseudomonadota</taxon>
        <taxon>Gammaproteobacteria</taxon>
        <taxon>Chromatiales</taxon>
        <taxon>Chromatiaceae</taxon>
        <taxon>Thiocystis</taxon>
    </lineage>
</organism>
<dbReference type="OrthoDB" id="9810730at2"/>
<dbReference type="SMART" id="SM00086">
    <property type="entry name" value="PAC"/>
    <property type="match status" value="3"/>
</dbReference>
<evidence type="ECO:0000256" key="1">
    <source>
        <dbReference type="ARBA" id="ARBA00000085"/>
    </source>
</evidence>
<dbReference type="InterPro" id="IPR011006">
    <property type="entry name" value="CheY-like_superfamily"/>
</dbReference>
<feature type="coiled-coil region" evidence="16">
    <location>
        <begin position="39"/>
        <end position="66"/>
    </location>
</feature>
<dbReference type="PANTHER" id="PTHR45339:SF1">
    <property type="entry name" value="HYBRID SIGNAL TRANSDUCTION HISTIDINE KINASE J"/>
    <property type="match status" value="1"/>
</dbReference>
<dbReference type="GO" id="GO:0006355">
    <property type="term" value="P:regulation of DNA-templated transcription"/>
    <property type="evidence" value="ECO:0007669"/>
    <property type="project" value="InterPro"/>
</dbReference>
<name>I3Y8C0_THIV6</name>
<evidence type="ECO:0000313" key="22">
    <source>
        <dbReference type="EMBL" id="AFL73238.1"/>
    </source>
</evidence>
<dbReference type="SUPFAM" id="SSF47384">
    <property type="entry name" value="Homodimeric domain of signal transducing histidine kinase"/>
    <property type="match status" value="1"/>
</dbReference>
<dbReference type="Pfam" id="PF13185">
    <property type="entry name" value="GAF_2"/>
    <property type="match status" value="1"/>
</dbReference>
<dbReference type="InterPro" id="IPR013655">
    <property type="entry name" value="PAS_fold_3"/>
</dbReference>
<dbReference type="InterPro" id="IPR036641">
    <property type="entry name" value="HPT_dom_sf"/>
</dbReference>
<dbReference type="InterPro" id="IPR003661">
    <property type="entry name" value="HisK_dim/P_dom"/>
</dbReference>
<keyword evidence="23" id="KW-1185">Reference proteome</keyword>
<dbReference type="Gene3D" id="3.40.50.2300">
    <property type="match status" value="2"/>
</dbReference>
<dbReference type="FunFam" id="1.10.287.130:FF:000003">
    <property type="entry name" value="Histidine kinase"/>
    <property type="match status" value="1"/>
</dbReference>
<protein>
    <recommendedName>
        <fullName evidence="3">histidine kinase</fullName>
        <ecNumber evidence="3">2.7.13.3</ecNumber>
    </recommendedName>
</protein>
<evidence type="ECO:0000256" key="3">
    <source>
        <dbReference type="ARBA" id="ARBA00012438"/>
    </source>
</evidence>
<dbReference type="InterPro" id="IPR003018">
    <property type="entry name" value="GAF"/>
</dbReference>
<evidence type="ECO:0000256" key="13">
    <source>
        <dbReference type="ARBA" id="ARBA00023136"/>
    </source>
</evidence>
<dbReference type="KEGG" id="tvi:Thivi_1215"/>
<dbReference type="Gene3D" id="3.30.565.10">
    <property type="entry name" value="Histidine kinase-like ATPase, C-terminal domain"/>
    <property type="match status" value="1"/>
</dbReference>
<dbReference type="InterPro" id="IPR036097">
    <property type="entry name" value="HisK_dim/P_sf"/>
</dbReference>
<dbReference type="CDD" id="cd00082">
    <property type="entry name" value="HisKA"/>
    <property type="match status" value="1"/>
</dbReference>
<evidence type="ECO:0000259" key="19">
    <source>
        <dbReference type="PROSITE" id="PS50110"/>
    </source>
</evidence>
<evidence type="ECO:0000256" key="7">
    <source>
        <dbReference type="ARBA" id="ARBA00022692"/>
    </source>
</evidence>
<dbReference type="InterPro" id="IPR000700">
    <property type="entry name" value="PAS-assoc_C"/>
</dbReference>
<dbReference type="NCBIfam" id="TIGR00229">
    <property type="entry name" value="sensory_box"/>
    <property type="match status" value="3"/>
</dbReference>
<dbReference type="InterPro" id="IPR036890">
    <property type="entry name" value="HATPase_C_sf"/>
</dbReference>
<dbReference type="GO" id="GO:0000155">
    <property type="term" value="F:phosphorelay sensor kinase activity"/>
    <property type="evidence" value="ECO:0007669"/>
    <property type="project" value="InterPro"/>
</dbReference>
<keyword evidence="13" id="KW-0472">Membrane</keyword>
<evidence type="ECO:0000256" key="2">
    <source>
        <dbReference type="ARBA" id="ARBA00004651"/>
    </source>
</evidence>
<dbReference type="PROSITE" id="PS50110">
    <property type="entry name" value="RESPONSE_REGULATORY"/>
    <property type="match status" value="2"/>
</dbReference>
<keyword evidence="4" id="KW-1003">Cell membrane</keyword>
<dbReference type="InterPro" id="IPR035965">
    <property type="entry name" value="PAS-like_dom_sf"/>
</dbReference>
<dbReference type="STRING" id="765911.Thivi_1215"/>
<feature type="modified residue" description="4-aspartylphosphate" evidence="15">
    <location>
        <position position="1120"/>
    </location>
</feature>
<dbReference type="PANTHER" id="PTHR45339">
    <property type="entry name" value="HYBRID SIGNAL TRANSDUCTION HISTIDINE KINASE J"/>
    <property type="match status" value="1"/>
</dbReference>
<dbReference type="SUPFAM" id="SSF47226">
    <property type="entry name" value="Histidine-containing phosphotransfer domain, HPT domain"/>
    <property type="match status" value="1"/>
</dbReference>
<evidence type="ECO:0000256" key="4">
    <source>
        <dbReference type="ARBA" id="ARBA00022475"/>
    </source>
</evidence>
<dbReference type="PROSITE" id="PS50894">
    <property type="entry name" value="HPT"/>
    <property type="match status" value="1"/>
</dbReference>